<sequence length="266" mass="30296">MQLKYVDTKEEIIAVNKKSKHIEPHLHNALEIVCVTSGTLELGVGQELYHMEKGDIGFVFPDIIHHYQVLTPGVNKATYLIASPFTIGKFADIMQSMAPEYPVIKAEKVEPEVYRVINAILETEQSDITVAQAYLQIVLARCIGKLNLVEKSHVGSNDLIYQTVSYISANFKKKLSLEEMAKDLGVSKYVLSRLFSKTFHRNFNQYLNDARLNYACHRLENTSDSITNICLDSGFESQRTFNRVFKERYKISPSDYRSTCVKDILS</sequence>
<dbReference type="AlphaFoldDB" id="A0A5M9I335"/>
<dbReference type="EMBL" id="VMSO01000006">
    <property type="protein sequence ID" value="KAA8501752.1"/>
    <property type="molecule type" value="Genomic_DNA"/>
</dbReference>
<dbReference type="Gene3D" id="1.10.10.60">
    <property type="entry name" value="Homeodomain-like"/>
    <property type="match status" value="2"/>
</dbReference>
<dbReference type="InterPro" id="IPR018062">
    <property type="entry name" value="HTH_AraC-typ_CS"/>
</dbReference>
<dbReference type="InterPro" id="IPR014710">
    <property type="entry name" value="RmlC-like_jellyroll"/>
</dbReference>
<dbReference type="RefSeq" id="WP_087151638.1">
    <property type="nucleotide sequence ID" value="NZ_VMSO01000006.1"/>
</dbReference>
<dbReference type="SUPFAM" id="SSF51182">
    <property type="entry name" value="RmlC-like cupins"/>
    <property type="match status" value="1"/>
</dbReference>
<dbReference type="InterPro" id="IPR009057">
    <property type="entry name" value="Homeodomain-like_sf"/>
</dbReference>
<dbReference type="PROSITE" id="PS00041">
    <property type="entry name" value="HTH_ARAC_FAMILY_1"/>
    <property type="match status" value="1"/>
</dbReference>
<dbReference type="InterPro" id="IPR011051">
    <property type="entry name" value="RmlC_Cupin_sf"/>
</dbReference>
<keyword evidence="1" id="KW-0805">Transcription regulation</keyword>
<reference evidence="5" key="1">
    <citation type="submission" date="2019-07" db="EMBL/GenBank/DDBJ databases">
        <authorList>
            <person name="Wongkuna S."/>
            <person name="Scaria J."/>
        </authorList>
    </citation>
    <scope>NUCLEOTIDE SEQUENCE [LARGE SCALE GENOMIC DNA]</scope>
    <source>
        <strain evidence="5">SW178</strain>
    </source>
</reference>
<organism evidence="5 6">
    <name type="scientific">Mediterraneibacter catenae</name>
    <dbReference type="NCBI Taxonomy" id="2594882"/>
    <lineage>
        <taxon>Bacteria</taxon>
        <taxon>Bacillati</taxon>
        <taxon>Bacillota</taxon>
        <taxon>Clostridia</taxon>
        <taxon>Lachnospirales</taxon>
        <taxon>Lachnospiraceae</taxon>
        <taxon>Mediterraneibacter</taxon>
    </lineage>
</organism>
<comment type="caution">
    <text evidence="5">The sequence shown here is derived from an EMBL/GenBank/DDBJ whole genome shotgun (WGS) entry which is preliminary data.</text>
</comment>
<gene>
    <name evidence="5" type="ORF">FNY66_06175</name>
</gene>
<protein>
    <submittedName>
        <fullName evidence="5">AraC family transcriptional regulator</fullName>
    </submittedName>
</protein>
<dbReference type="InterPro" id="IPR018060">
    <property type="entry name" value="HTH_AraC"/>
</dbReference>
<dbReference type="SUPFAM" id="SSF46689">
    <property type="entry name" value="Homeodomain-like"/>
    <property type="match status" value="2"/>
</dbReference>
<dbReference type="InterPro" id="IPR020449">
    <property type="entry name" value="Tscrpt_reg_AraC-type_HTH"/>
</dbReference>
<evidence type="ECO:0000313" key="6">
    <source>
        <dbReference type="Proteomes" id="UP000322025"/>
    </source>
</evidence>
<dbReference type="PANTHER" id="PTHR43280">
    <property type="entry name" value="ARAC-FAMILY TRANSCRIPTIONAL REGULATOR"/>
    <property type="match status" value="1"/>
</dbReference>
<accession>A0A5M9I335</accession>
<dbReference type="InterPro" id="IPR003313">
    <property type="entry name" value="AraC-bd"/>
</dbReference>
<evidence type="ECO:0000256" key="1">
    <source>
        <dbReference type="ARBA" id="ARBA00023015"/>
    </source>
</evidence>
<dbReference type="PRINTS" id="PR00032">
    <property type="entry name" value="HTHARAC"/>
</dbReference>
<proteinExistence type="predicted"/>
<evidence type="ECO:0000259" key="4">
    <source>
        <dbReference type="PROSITE" id="PS01124"/>
    </source>
</evidence>
<evidence type="ECO:0000256" key="2">
    <source>
        <dbReference type="ARBA" id="ARBA00023125"/>
    </source>
</evidence>
<dbReference type="SMART" id="SM00342">
    <property type="entry name" value="HTH_ARAC"/>
    <property type="match status" value="1"/>
</dbReference>
<dbReference type="GO" id="GO:0003700">
    <property type="term" value="F:DNA-binding transcription factor activity"/>
    <property type="evidence" value="ECO:0007669"/>
    <property type="project" value="InterPro"/>
</dbReference>
<feature type="domain" description="HTH araC/xylS-type" evidence="4">
    <location>
        <begin position="161"/>
        <end position="259"/>
    </location>
</feature>
<dbReference type="Pfam" id="PF12833">
    <property type="entry name" value="HTH_18"/>
    <property type="match status" value="1"/>
</dbReference>
<keyword evidence="2" id="KW-0238">DNA-binding</keyword>
<dbReference type="PROSITE" id="PS01124">
    <property type="entry name" value="HTH_ARAC_FAMILY_2"/>
    <property type="match status" value="1"/>
</dbReference>
<keyword evidence="6" id="KW-1185">Reference proteome</keyword>
<dbReference type="Gene3D" id="2.60.120.10">
    <property type="entry name" value="Jelly Rolls"/>
    <property type="match status" value="1"/>
</dbReference>
<dbReference type="Proteomes" id="UP000322025">
    <property type="component" value="Unassembled WGS sequence"/>
</dbReference>
<dbReference type="PANTHER" id="PTHR43280:SF2">
    <property type="entry name" value="HTH-TYPE TRANSCRIPTIONAL REGULATOR EXSA"/>
    <property type="match status" value="1"/>
</dbReference>
<dbReference type="OrthoDB" id="9801721at2"/>
<dbReference type="Pfam" id="PF02311">
    <property type="entry name" value="AraC_binding"/>
    <property type="match status" value="1"/>
</dbReference>
<name>A0A5M9I335_9FIRM</name>
<evidence type="ECO:0000256" key="3">
    <source>
        <dbReference type="ARBA" id="ARBA00023163"/>
    </source>
</evidence>
<dbReference type="GO" id="GO:0043565">
    <property type="term" value="F:sequence-specific DNA binding"/>
    <property type="evidence" value="ECO:0007669"/>
    <property type="project" value="InterPro"/>
</dbReference>
<keyword evidence="3" id="KW-0804">Transcription</keyword>
<evidence type="ECO:0000313" key="5">
    <source>
        <dbReference type="EMBL" id="KAA8501752.1"/>
    </source>
</evidence>